<proteinExistence type="predicted"/>
<gene>
    <name evidence="3" type="ORF">BST47_21620</name>
</gene>
<dbReference type="Proteomes" id="UP000192411">
    <property type="component" value="Unassembled WGS sequence"/>
</dbReference>
<sequence length="70" mass="7297">MHVFTRYIATYIVVPAGLIGAFALGTAVNAEAAPVHNNWQPSVVATPTVKAPTAAGPGTSHSTRRHLLGY</sequence>
<feature type="signal peptide" evidence="2">
    <location>
        <begin position="1"/>
        <end position="32"/>
    </location>
</feature>
<evidence type="ECO:0000313" key="3">
    <source>
        <dbReference type="EMBL" id="ORB62936.1"/>
    </source>
</evidence>
<dbReference type="AlphaFoldDB" id="A0A1X0JKH2"/>
<keyword evidence="4" id="KW-1185">Reference proteome</keyword>
<feature type="chain" id="PRO_5012664967" evidence="2">
    <location>
        <begin position="33"/>
        <end position="70"/>
    </location>
</feature>
<keyword evidence="2" id="KW-0732">Signal</keyword>
<feature type="region of interest" description="Disordered" evidence="1">
    <location>
        <begin position="50"/>
        <end position="70"/>
    </location>
</feature>
<organism evidence="3 4">
    <name type="scientific">Mycolicibacterium tusciae</name>
    <dbReference type="NCBI Taxonomy" id="75922"/>
    <lineage>
        <taxon>Bacteria</taxon>
        <taxon>Bacillati</taxon>
        <taxon>Actinomycetota</taxon>
        <taxon>Actinomycetes</taxon>
        <taxon>Mycobacteriales</taxon>
        <taxon>Mycobacteriaceae</taxon>
        <taxon>Mycolicibacterium</taxon>
    </lineage>
</organism>
<comment type="caution">
    <text evidence="3">The sequence shown here is derived from an EMBL/GenBank/DDBJ whole genome shotgun (WGS) entry which is preliminary data.</text>
</comment>
<accession>A0A1X0JKH2</accession>
<name>A0A1X0JKH2_9MYCO</name>
<evidence type="ECO:0000313" key="4">
    <source>
        <dbReference type="Proteomes" id="UP000192411"/>
    </source>
</evidence>
<evidence type="ECO:0000256" key="2">
    <source>
        <dbReference type="SAM" id="SignalP"/>
    </source>
</evidence>
<dbReference type="RefSeq" id="WP_083127706.1">
    <property type="nucleotide sequence ID" value="NZ_MVIM01000013.1"/>
</dbReference>
<protein>
    <submittedName>
        <fullName evidence="3">Uncharacterized protein</fullName>
    </submittedName>
</protein>
<evidence type="ECO:0000256" key="1">
    <source>
        <dbReference type="SAM" id="MobiDB-lite"/>
    </source>
</evidence>
<feature type="compositionally biased region" description="Low complexity" evidence="1">
    <location>
        <begin position="50"/>
        <end position="59"/>
    </location>
</feature>
<reference evidence="3 4" key="1">
    <citation type="submission" date="2017-02" db="EMBL/GenBank/DDBJ databases">
        <title>The new phylogeny of genus Mycobacterium.</title>
        <authorList>
            <person name="Tortoli E."/>
            <person name="Trovato A."/>
            <person name="Cirillo D.M."/>
        </authorList>
    </citation>
    <scope>NUCLEOTIDE SEQUENCE [LARGE SCALE GENOMIC DNA]</scope>
    <source>
        <strain evidence="3 4">DSM 44338</strain>
    </source>
</reference>
<dbReference type="EMBL" id="MVIM01000013">
    <property type="protein sequence ID" value="ORB62936.1"/>
    <property type="molecule type" value="Genomic_DNA"/>
</dbReference>